<dbReference type="InterPro" id="IPR012337">
    <property type="entry name" value="RNaseH-like_sf"/>
</dbReference>
<dbReference type="SUPFAM" id="SSF53098">
    <property type="entry name" value="Ribonuclease H-like"/>
    <property type="match status" value="1"/>
</dbReference>
<protein>
    <recommendedName>
        <fullName evidence="1">Integrase catalytic domain-containing protein</fullName>
    </recommendedName>
</protein>
<comment type="caution">
    <text evidence="2">The sequence shown here is derived from an EMBL/GenBank/DDBJ whole genome shotgun (WGS) entry which is preliminary data.</text>
</comment>
<accession>A0A8T1SZF8</accession>
<reference evidence="2 3" key="1">
    <citation type="journal article" date="2020" name="G3 (Bethesda)">
        <title>Draft Genome of the Common Snapping Turtle, Chelydra serpentina, a Model for Phenotypic Plasticity in Reptiles.</title>
        <authorList>
            <person name="Das D."/>
            <person name="Singh S.K."/>
            <person name="Bierstedt J."/>
            <person name="Erickson A."/>
            <person name="Galli G.L.J."/>
            <person name="Crossley D.A. 2nd"/>
            <person name="Rhen T."/>
        </authorList>
    </citation>
    <scope>NUCLEOTIDE SEQUENCE [LARGE SCALE GENOMIC DNA]</scope>
    <source>
        <strain evidence="2">KW</strain>
    </source>
</reference>
<dbReference type="Proteomes" id="UP000765507">
    <property type="component" value="Unassembled WGS sequence"/>
</dbReference>
<feature type="non-terminal residue" evidence="2">
    <location>
        <position position="262"/>
    </location>
</feature>
<dbReference type="PANTHER" id="PTHR37984">
    <property type="entry name" value="PROTEIN CBG26694"/>
    <property type="match status" value="1"/>
</dbReference>
<dbReference type="InterPro" id="IPR036397">
    <property type="entry name" value="RNaseH_sf"/>
</dbReference>
<dbReference type="Pfam" id="PF00665">
    <property type="entry name" value="rve"/>
    <property type="match status" value="1"/>
</dbReference>
<dbReference type="InterPro" id="IPR001584">
    <property type="entry name" value="Integrase_cat-core"/>
</dbReference>
<gene>
    <name evidence="2" type="ORF">G0U57_018259</name>
</gene>
<dbReference type="PROSITE" id="PS50994">
    <property type="entry name" value="INTEGRASE"/>
    <property type="match status" value="1"/>
</dbReference>
<evidence type="ECO:0000313" key="3">
    <source>
        <dbReference type="Proteomes" id="UP000765507"/>
    </source>
</evidence>
<dbReference type="PANTHER" id="PTHR37984:SF15">
    <property type="entry name" value="INTEGRASE CATALYTIC DOMAIN-CONTAINING PROTEIN"/>
    <property type="match status" value="1"/>
</dbReference>
<sequence length="262" mass="29984">WPGIYAAVRRYCTSCPECQIHGPRPHLRAPLIPLPIIETPFERIAMDLVGPLEKSARGHQYILVVLDYATRYPEAVPLRNIMSKTIAKELVRIFSRVGIPKEILTDQGTPFVAKLMKDLCALLHIRSLRTSVYHPQTDGLVERFNRTLKSMLRKVVSRDGKDWDTLLPYLLFAVWEVPQASTGFSPFELLYGRHPRGILDLAKEGWEEQPNPGRNVVEHVLQMKDRIAQVAPLVREHMEKAQGAQQTYYNRQAATRKFHVGD</sequence>
<keyword evidence="3" id="KW-1185">Reference proteome</keyword>
<dbReference type="GO" id="GO:0015074">
    <property type="term" value="P:DNA integration"/>
    <property type="evidence" value="ECO:0007669"/>
    <property type="project" value="InterPro"/>
</dbReference>
<dbReference type="Gene3D" id="3.30.420.10">
    <property type="entry name" value="Ribonuclease H-like superfamily/Ribonuclease H"/>
    <property type="match status" value="1"/>
</dbReference>
<dbReference type="GO" id="GO:0003676">
    <property type="term" value="F:nucleic acid binding"/>
    <property type="evidence" value="ECO:0007669"/>
    <property type="project" value="InterPro"/>
</dbReference>
<dbReference type="InterPro" id="IPR050951">
    <property type="entry name" value="Retrovirus_Pol_polyprotein"/>
</dbReference>
<dbReference type="EMBL" id="JAHGAV010000065">
    <property type="protein sequence ID" value="KAG6933894.1"/>
    <property type="molecule type" value="Genomic_DNA"/>
</dbReference>
<organism evidence="2 3">
    <name type="scientific">Chelydra serpentina</name>
    <name type="common">Snapping turtle</name>
    <name type="synonym">Testudo serpentina</name>
    <dbReference type="NCBI Taxonomy" id="8475"/>
    <lineage>
        <taxon>Eukaryota</taxon>
        <taxon>Metazoa</taxon>
        <taxon>Chordata</taxon>
        <taxon>Craniata</taxon>
        <taxon>Vertebrata</taxon>
        <taxon>Euteleostomi</taxon>
        <taxon>Archelosauria</taxon>
        <taxon>Testudinata</taxon>
        <taxon>Testudines</taxon>
        <taxon>Cryptodira</taxon>
        <taxon>Durocryptodira</taxon>
        <taxon>Americhelydia</taxon>
        <taxon>Chelydroidea</taxon>
        <taxon>Chelydridae</taxon>
        <taxon>Chelydra</taxon>
    </lineage>
</organism>
<dbReference type="AlphaFoldDB" id="A0A8T1SZF8"/>
<feature type="domain" description="Integrase catalytic" evidence="1">
    <location>
        <begin position="36"/>
        <end position="194"/>
    </location>
</feature>
<name>A0A8T1SZF8_CHESE</name>
<evidence type="ECO:0000259" key="1">
    <source>
        <dbReference type="PROSITE" id="PS50994"/>
    </source>
</evidence>
<evidence type="ECO:0000313" key="2">
    <source>
        <dbReference type="EMBL" id="KAG6933894.1"/>
    </source>
</evidence>
<feature type="non-terminal residue" evidence="2">
    <location>
        <position position="1"/>
    </location>
</feature>
<proteinExistence type="predicted"/>
<dbReference type="FunFam" id="3.30.420.10:FF:000032">
    <property type="entry name" value="Retrovirus-related Pol polyprotein from transposon 297-like Protein"/>
    <property type="match status" value="1"/>
</dbReference>
<dbReference type="OrthoDB" id="9906959at2759"/>